<evidence type="ECO:0000256" key="1">
    <source>
        <dbReference type="ARBA" id="ARBA00004651"/>
    </source>
</evidence>
<evidence type="ECO:0000256" key="9">
    <source>
        <dbReference type="SAM" id="Phobius"/>
    </source>
</evidence>
<comment type="subcellular location">
    <subcellularLocation>
        <location evidence="1">Cell membrane</location>
        <topology evidence="1">Multi-pass membrane protein</topology>
    </subcellularLocation>
</comment>
<dbReference type="InterPro" id="IPR001173">
    <property type="entry name" value="Glyco_trans_2-like"/>
</dbReference>
<feature type="transmembrane region" description="Helical" evidence="9">
    <location>
        <begin position="274"/>
        <end position="295"/>
    </location>
</feature>
<dbReference type="AlphaFoldDB" id="A0A1I7MWP0"/>
<evidence type="ECO:0000256" key="7">
    <source>
        <dbReference type="ARBA" id="ARBA00023136"/>
    </source>
</evidence>
<dbReference type="STRING" id="429728.SAMN05216456_0099"/>
<evidence type="ECO:0000256" key="6">
    <source>
        <dbReference type="ARBA" id="ARBA00022989"/>
    </source>
</evidence>
<sequence>MPDTAVTGQPELSVVVPCYNEEAGIAAFWARLCPVMDAIGLTWEVVFVNDGSRDDTVGRISTLTHPGVSKRTIDFSRNFGKEAAITAGLDHARGKASVVIDSDLQHPPETIPLMVTLWQAGAEVVLGKRQSRETDSALRTWFSNRFYSFASKVFEVPIPKDVGDFRLMDHQVVKALGSLRENQRFMKGLFAWVGFRTQIVEFEVAQREHGTSSFNLWRLLNFAVDGITSFTTVPLRLWFYLGSLVSLVSLIYGTIIVVDALLFGSEVPGYPSLAALMCFLGGIQLIGIGVLGEYIGRIYREVKFRPIYIIRELRDE</sequence>
<keyword evidence="4 11" id="KW-0808">Transferase</keyword>
<dbReference type="GO" id="GO:0016757">
    <property type="term" value="F:glycosyltransferase activity"/>
    <property type="evidence" value="ECO:0007669"/>
    <property type="project" value="UniProtKB-KW"/>
</dbReference>
<keyword evidence="2" id="KW-1003">Cell membrane</keyword>
<dbReference type="PANTHER" id="PTHR48090">
    <property type="entry name" value="UNDECAPRENYL-PHOSPHATE 4-DEOXY-4-FORMAMIDO-L-ARABINOSE TRANSFERASE-RELATED"/>
    <property type="match status" value="1"/>
</dbReference>
<dbReference type="Pfam" id="PF00535">
    <property type="entry name" value="Glycos_transf_2"/>
    <property type="match status" value="1"/>
</dbReference>
<evidence type="ECO:0000313" key="11">
    <source>
        <dbReference type="EMBL" id="SFV26746.1"/>
    </source>
</evidence>
<dbReference type="GO" id="GO:0005886">
    <property type="term" value="C:plasma membrane"/>
    <property type="evidence" value="ECO:0007669"/>
    <property type="project" value="UniProtKB-SubCell"/>
</dbReference>
<evidence type="ECO:0000259" key="10">
    <source>
        <dbReference type="Pfam" id="PF00535"/>
    </source>
</evidence>
<accession>A0A1I7MWP0</accession>
<keyword evidence="3" id="KW-0328">Glycosyltransferase</keyword>
<gene>
    <name evidence="11" type="ORF">SAMN05216456_0099</name>
</gene>
<evidence type="ECO:0000256" key="5">
    <source>
        <dbReference type="ARBA" id="ARBA00022692"/>
    </source>
</evidence>
<reference evidence="11 12" key="1">
    <citation type="submission" date="2016-10" db="EMBL/GenBank/DDBJ databases">
        <authorList>
            <person name="de Groot N.N."/>
        </authorList>
    </citation>
    <scope>NUCLEOTIDE SEQUENCE [LARGE SCALE GENOMIC DNA]</scope>
    <source>
        <strain evidence="11 12">IPL20</strain>
    </source>
</reference>
<feature type="domain" description="Glycosyltransferase 2-like" evidence="10">
    <location>
        <begin position="13"/>
        <end position="176"/>
    </location>
</feature>
<keyword evidence="5 9" id="KW-0812">Transmembrane</keyword>
<dbReference type="SUPFAM" id="SSF53448">
    <property type="entry name" value="Nucleotide-diphospho-sugar transferases"/>
    <property type="match status" value="1"/>
</dbReference>
<keyword evidence="6 9" id="KW-1133">Transmembrane helix</keyword>
<keyword evidence="12" id="KW-1185">Reference proteome</keyword>
<protein>
    <submittedName>
        <fullName evidence="11">Glycosyltransferase involved in cell wall bisynthesis</fullName>
    </submittedName>
</protein>
<dbReference type="CDD" id="cd04187">
    <property type="entry name" value="DPM1_like_bac"/>
    <property type="match status" value="1"/>
</dbReference>
<feature type="transmembrane region" description="Helical" evidence="9">
    <location>
        <begin position="237"/>
        <end position="262"/>
    </location>
</feature>
<keyword evidence="7 9" id="KW-0472">Membrane</keyword>
<evidence type="ECO:0000256" key="4">
    <source>
        <dbReference type="ARBA" id="ARBA00022679"/>
    </source>
</evidence>
<dbReference type="EMBL" id="FPCK01000001">
    <property type="protein sequence ID" value="SFV26746.1"/>
    <property type="molecule type" value="Genomic_DNA"/>
</dbReference>
<dbReference type="InterPro" id="IPR029044">
    <property type="entry name" value="Nucleotide-diphossugar_trans"/>
</dbReference>
<dbReference type="FunFam" id="3.90.550.10:FF:000079">
    <property type="entry name" value="Probable glycosyl transferase"/>
    <property type="match status" value="1"/>
</dbReference>
<dbReference type="Proteomes" id="UP000199074">
    <property type="component" value="Unassembled WGS sequence"/>
</dbReference>
<dbReference type="PANTHER" id="PTHR48090:SF1">
    <property type="entry name" value="PROPHAGE BACTOPRENOL GLUCOSYL TRANSFERASE HOMOLOG"/>
    <property type="match status" value="1"/>
</dbReference>
<comment type="similarity">
    <text evidence="8">Belongs to the glycosyltransferase 2 family. GtrB subfamily.</text>
</comment>
<evidence type="ECO:0000313" key="12">
    <source>
        <dbReference type="Proteomes" id="UP000199074"/>
    </source>
</evidence>
<dbReference type="Gene3D" id="3.90.550.10">
    <property type="entry name" value="Spore Coat Polysaccharide Biosynthesis Protein SpsA, Chain A"/>
    <property type="match status" value="1"/>
</dbReference>
<proteinExistence type="inferred from homology"/>
<organism evidence="11 12">
    <name type="scientific">Devosia crocina</name>
    <dbReference type="NCBI Taxonomy" id="429728"/>
    <lineage>
        <taxon>Bacteria</taxon>
        <taxon>Pseudomonadati</taxon>
        <taxon>Pseudomonadota</taxon>
        <taxon>Alphaproteobacteria</taxon>
        <taxon>Hyphomicrobiales</taxon>
        <taxon>Devosiaceae</taxon>
        <taxon>Devosia</taxon>
    </lineage>
</organism>
<dbReference type="InterPro" id="IPR050256">
    <property type="entry name" value="Glycosyltransferase_2"/>
</dbReference>
<name>A0A1I7MWP0_9HYPH</name>
<dbReference type="OrthoDB" id="9807795at2"/>
<evidence type="ECO:0000256" key="3">
    <source>
        <dbReference type="ARBA" id="ARBA00022676"/>
    </source>
</evidence>
<evidence type="ECO:0000256" key="2">
    <source>
        <dbReference type="ARBA" id="ARBA00022475"/>
    </source>
</evidence>
<evidence type="ECO:0000256" key="8">
    <source>
        <dbReference type="ARBA" id="ARBA00038152"/>
    </source>
</evidence>